<accession>A0A074ZNQ9</accession>
<reference evidence="1 2" key="1">
    <citation type="submission" date="2013-11" db="EMBL/GenBank/DDBJ databases">
        <title>Opisthorchis viverrini - life in the bile duct.</title>
        <authorList>
            <person name="Young N.D."/>
            <person name="Nagarajan N."/>
            <person name="Lin S.J."/>
            <person name="Korhonen P.K."/>
            <person name="Jex A.R."/>
            <person name="Hall R.S."/>
            <person name="Safavi-Hemami H."/>
            <person name="Kaewkong W."/>
            <person name="Bertrand D."/>
            <person name="Gao S."/>
            <person name="Seet Q."/>
            <person name="Wongkham S."/>
            <person name="Teh B.T."/>
            <person name="Wongkham C."/>
            <person name="Intapan P.M."/>
            <person name="Maleewong W."/>
            <person name="Yang X."/>
            <person name="Hu M."/>
            <person name="Wang Z."/>
            <person name="Hofmann A."/>
            <person name="Sternberg P.W."/>
            <person name="Tan P."/>
            <person name="Wang J."/>
            <person name="Gasser R.B."/>
        </authorList>
    </citation>
    <scope>NUCLEOTIDE SEQUENCE [LARGE SCALE GENOMIC DNA]</scope>
</reference>
<evidence type="ECO:0000313" key="1">
    <source>
        <dbReference type="EMBL" id="KER27427.1"/>
    </source>
</evidence>
<dbReference type="KEGG" id="ovi:T265_05532"/>
<evidence type="ECO:0000313" key="2">
    <source>
        <dbReference type="Proteomes" id="UP000054324"/>
    </source>
</evidence>
<evidence type="ECO:0008006" key="3">
    <source>
        <dbReference type="Google" id="ProtNLM"/>
    </source>
</evidence>
<dbReference type="AlphaFoldDB" id="A0A074ZNQ9"/>
<protein>
    <recommendedName>
        <fullName evidence="3">Reverse transcriptase domain-containing protein</fullName>
    </recommendedName>
</protein>
<keyword evidence="2" id="KW-1185">Reference proteome</keyword>
<proteinExistence type="predicted"/>
<name>A0A074ZNQ9_OPIVI</name>
<dbReference type="EMBL" id="KL596723">
    <property type="protein sequence ID" value="KER27427.1"/>
    <property type="molecule type" value="Genomic_DNA"/>
</dbReference>
<dbReference type="GeneID" id="20319714"/>
<sequence length="186" mass="20507">MLPACSLTDIEYMGDVALLGSDPSKIHTILDNVNTFVTWFAMSFTAAKYKVLLKDWVGSRPKAATLTNVNLSHADNGDDDRVGSSPNLMLTEELTDVVGKFDYLGHFISSDGLAGNEITFQIGQARAAFANPQYVWRRLDASLSVKGRVYTIKNMDSARTGYTKDVSTQPSMSPKRWLNIVGTLDY</sequence>
<dbReference type="RefSeq" id="XP_009168830.1">
    <property type="nucleotide sequence ID" value="XM_009170566.1"/>
</dbReference>
<dbReference type="CTD" id="20319714"/>
<organism evidence="1 2">
    <name type="scientific">Opisthorchis viverrini</name>
    <name type="common">Southeast Asian liver fluke</name>
    <dbReference type="NCBI Taxonomy" id="6198"/>
    <lineage>
        <taxon>Eukaryota</taxon>
        <taxon>Metazoa</taxon>
        <taxon>Spiralia</taxon>
        <taxon>Lophotrochozoa</taxon>
        <taxon>Platyhelminthes</taxon>
        <taxon>Trematoda</taxon>
        <taxon>Digenea</taxon>
        <taxon>Opisthorchiida</taxon>
        <taxon>Opisthorchiata</taxon>
        <taxon>Opisthorchiidae</taxon>
        <taxon>Opisthorchis</taxon>
    </lineage>
</organism>
<gene>
    <name evidence="1" type="ORF">T265_05532</name>
</gene>
<dbReference type="Proteomes" id="UP000054324">
    <property type="component" value="Unassembled WGS sequence"/>
</dbReference>